<keyword evidence="6 10" id="KW-0694">RNA-binding</keyword>
<protein>
    <recommendedName>
        <fullName evidence="9">Splicing factor 3B subunit 4</fullName>
    </recommendedName>
</protein>
<comment type="subcellular location">
    <subcellularLocation>
        <location evidence="1">Nucleus</location>
    </subcellularLocation>
</comment>
<dbReference type="InterPro" id="IPR012677">
    <property type="entry name" value="Nucleotide-bd_a/b_plait_sf"/>
</dbReference>
<keyword evidence="14" id="KW-1185">Reference proteome</keyword>
<dbReference type="EMBL" id="BNJQ01000033">
    <property type="protein sequence ID" value="GHP11248.1"/>
    <property type="molecule type" value="Genomic_DNA"/>
</dbReference>
<dbReference type="PROSITE" id="PS50102">
    <property type="entry name" value="RRM"/>
    <property type="match status" value="2"/>
</dbReference>
<dbReference type="InterPro" id="IPR034159">
    <property type="entry name" value="SF3B4_RRM2"/>
</dbReference>
<feature type="domain" description="RRM" evidence="12">
    <location>
        <begin position="120"/>
        <end position="199"/>
    </location>
</feature>
<dbReference type="FunFam" id="3.30.70.330:FF:000059">
    <property type="entry name" value="splicing factor 3B subunit 4"/>
    <property type="match status" value="1"/>
</dbReference>
<keyword evidence="7" id="KW-0508">mRNA splicing</keyword>
<dbReference type="PANTHER" id="PTHR48030:SF3">
    <property type="entry name" value="SPLICING FACTOR 3B SUBUNIT 4"/>
    <property type="match status" value="1"/>
</dbReference>
<dbReference type="GO" id="GO:0048026">
    <property type="term" value="P:positive regulation of mRNA splicing, via spliceosome"/>
    <property type="evidence" value="ECO:0007669"/>
    <property type="project" value="TreeGrafter"/>
</dbReference>
<dbReference type="InterPro" id="IPR034158">
    <property type="entry name" value="SF3B4_RRM1"/>
</dbReference>
<evidence type="ECO:0000256" key="4">
    <source>
        <dbReference type="ARBA" id="ARBA00022728"/>
    </source>
</evidence>
<keyword evidence="5" id="KW-0677">Repeat</keyword>
<evidence type="ECO:0000256" key="8">
    <source>
        <dbReference type="ARBA" id="ARBA00023242"/>
    </source>
</evidence>
<gene>
    <name evidence="13" type="ORF">PPROV_000997600</name>
</gene>
<dbReference type="Proteomes" id="UP000660262">
    <property type="component" value="Unassembled WGS sequence"/>
</dbReference>
<evidence type="ECO:0000256" key="7">
    <source>
        <dbReference type="ARBA" id="ARBA00023187"/>
    </source>
</evidence>
<comment type="caution">
    <text evidence="13">The sequence shown here is derived from an EMBL/GenBank/DDBJ whole genome shotgun (WGS) entry which is preliminary data.</text>
</comment>
<evidence type="ECO:0000256" key="11">
    <source>
        <dbReference type="SAM" id="MobiDB-lite"/>
    </source>
</evidence>
<keyword evidence="3" id="KW-0507">mRNA processing</keyword>
<dbReference type="GO" id="GO:0071011">
    <property type="term" value="C:precatalytic spliceosome"/>
    <property type="evidence" value="ECO:0007669"/>
    <property type="project" value="TreeGrafter"/>
</dbReference>
<evidence type="ECO:0000256" key="10">
    <source>
        <dbReference type="PROSITE-ProRule" id="PRU00176"/>
    </source>
</evidence>
<reference evidence="13" key="1">
    <citation type="submission" date="2020-10" db="EMBL/GenBank/DDBJ databases">
        <title>Unveiling of a novel bifunctional photoreceptor, Dualchrome1, isolated from a cosmopolitan green alga.</title>
        <authorList>
            <person name="Suzuki S."/>
            <person name="Kawachi M."/>
        </authorList>
    </citation>
    <scope>NUCLEOTIDE SEQUENCE</scope>
    <source>
        <strain evidence="13">NIES 2893</strain>
    </source>
</reference>
<dbReference type="GO" id="GO:0005730">
    <property type="term" value="C:nucleolus"/>
    <property type="evidence" value="ECO:0007669"/>
    <property type="project" value="TreeGrafter"/>
</dbReference>
<feature type="region of interest" description="Disordered" evidence="11">
    <location>
        <begin position="239"/>
        <end position="291"/>
    </location>
</feature>
<keyword evidence="8" id="KW-0539">Nucleus</keyword>
<dbReference type="SUPFAM" id="SSF54928">
    <property type="entry name" value="RNA-binding domain, RBD"/>
    <property type="match status" value="1"/>
</dbReference>
<evidence type="ECO:0000256" key="6">
    <source>
        <dbReference type="ARBA" id="ARBA00022884"/>
    </source>
</evidence>
<evidence type="ECO:0000259" key="12">
    <source>
        <dbReference type="PROSITE" id="PS50102"/>
    </source>
</evidence>
<dbReference type="InterPro" id="IPR052084">
    <property type="entry name" value="SF3B4_spliceosome_assoc"/>
</dbReference>
<dbReference type="PANTHER" id="PTHR48030">
    <property type="entry name" value="SPLICING FACTOR 3B SUBUNIT 4"/>
    <property type="match status" value="1"/>
</dbReference>
<dbReference type="FunFam" id="3.30.70.330:FF:000505">
    <property type="entry name" value="Splicing factor 3B subunit 4"/>
    <property type="match status" value="1"/>
</dbReference>
<dbReference type="GO" id="GO:0003723">
    <property type="term" value="F:RNA binding"/>
    <property type="evidence" value="ECO:0007669"/>
    <property type="project" value="UniProtKB-UniRule"/>
</dbReference>
<dbReference type="OrthoDB" id="10259687at2759"/>
<dbReference type="Pfam" id="PF00076">
    <property type="entry name" value="RRM_1"/>
    <property type="match status" value="2"/>
</dbReference>
<evidence type="ECO:0000256" key="5">
    <source>
        <dbReference type="ARBA" id="ARBA00022737"/>
    </source>
</evidence>
<sequence>MAASTAGGRVTLSAGASVTASSSARNPDATLYVGGVESVITEAILWELFTQVGVVTNVYMPKDRVNNAHFGYGFVEMATPADAEYAMKVMHMCTLSGKPLRVNRSLGGPGDKGGAVDVGANLFIGNLDANVDEKLLYDTFSAFGRVLGMPKVMRDEDTGKHKGFGFVSYDNFASSDAAINAMHNQFLSGRSVQVQYAFKKDGSGERHGSDAERLIAASNPAVQAAASAAVANAPMPYMAPPSAFPPAPPMPPPPPMPGGFPPPPPMPPPPPLPGGLAPPPMPPPPPPPMPM</sequence>
<organism evidence="13 14">
    <name type="scientific">Pycnococcus provasolii</name>
    <dbReference type="NCBI Taxonomy" id="41880"/>
    <lineage>
        <taxon>Eukaryota</taxon>
        <taxon>Viridiplantae</taxon>
        <taxon>Chlorophyta</taxon>
        <taxon>Pseudoscourfieldiophyceae</taxon>
        <taxon>Pseudoscourfieldiales</taxon>
        <taxon>Pycnococcaceae</taxon>
        <taxon>Pycnococcus</taxon>
    </lineage>
</organism>
<dbReference type="SMART" id="SM00360">
    <property type="entry name" value="RRM"/>
    <property type="match status" value="2"/>
</dbReference>
<evidence type="ECO:0000256" key="3">
    <source>
        <dbReference type="ARBA" id="ARBA00022664"/>
    </source>
</evidence>
<evidence type="ECO:0000313" key="13">
    <source>
        <dbReference type="EMBL" id="GHP11248.1"/>
    </source>
</evidence>
<dbReference type="AlphaFoldDB" id="A0A830HWD1"/>
<evidence type="ECO:0000256" key="1">
    <source>
        <dbReference type="ARBA" id="ARBA00004123"/>
    </source>
</evidence>
<name>A0A830HWD1_9CHLO</name>
<dbReference type="InterPro" id="IPR000504">
    <property type="entry name" value="RRM_dom"/>
</dbReference>
<feature type="domain" description="RRM" evidence="12">
    <location>
        <begin position="29"/>
        <end position="107"/>
    </location>
</feature>
<proteinExistence type="inferred from homology"/>
<dbReference type="GO" id="GO:0006397">
    <property type="term" value="P:mRNA processing"/>
    <property type="evidence" value="ECO:0007669"/>
    <property type="project" value="UniProtKB-KW"/>
</dbReference>
<evidence type="ECO:0000256" key="9">
    <source>
        <dbReference type="ARBA" id="ARBA00070533"/>
    </source>
</evidence>
<dbReference type="GO" id="GO:0008380">
    <property type="term" value="P:RNA splicing"/>
    <property type="evidence" value="ECO:0007669"/>
    <property type="project" value="UniProtKB-KW"/>
</dbReference>
<evidence type="ECO:0000313" key="14">
    <source>
        <dbReference type="Proteomes" id="UP000660262"/>
    </source>
</evidence>
<dbReference type="CDD" id="cd12334">
    <property type="entry name" value="RRM1_SF3B4"/>
    <property type="match status" value="1"/>
</dbReference>
<accession>A0A830HWD1</accession>
<dbReference type="CDD" id="cd12335">
    <property type="entry name" value="RRM2_SF3B4"/>
    <property type="match status" value="1"/>
</dbReference>
<evidence type="ECO:0000256" key="2">
    <source>
        <dbReference type="ARBA" id="ARBA00008363"/>
    </source>
</evidence>
<comment type="similarity">
    <text evidence="2">Belongs to the SF3B4 family.</text>
</comment>
<dbReference type="Gene3D" id="3.30.70.330">
    <property type="match status" value="2"/>
</dbReference>
<keyword evidence="4" id="KW-0747">Spliceosome</keyword>
<dbReference type="InterPro" id="IPR035979">
    <property type="entry name" value="RBD_domain_sf"/>
</dbReference>